<dbReference type="GO" id="GO:0046872">
    <property type="term" value="F:metal ion binding"/>
    <property type="evidence" value="ECO:0007669"/>
    <property type="project" value="UniProtKB-KW"/>
</dbReference>
<dbReference type="EMBL" id="MPSH01000005">
    <property type="protein sequence ID" value="PNH34818.1"/>
    <property type="molecule type" value="Genomic_DNA"/>
</dbReference>
<dbReference type="InterPro" id="IPR004294">
    <property type="entry name" value="Carotenoid_Oase"/>
</dbReference>
<proteinExistence type="inferred from homology"/>
<comment type="similarity">
    <text evidence="2">Belongs to the carotenoid oxygenase family.</text>
</comment>
<dbReference type="GO" id="GO:0016702">
    <property type="term" value="F:oxidoreductase activity, acting on single donors with incorporation of molecular oxygen, incorporation of two atoms of oxygen"/>
    <property type="evidence" value="ECO:0007669"/>
    <property type="project" value="InterPro"/>
</dbReference>
<evidence type="ECO:0000256" key="3">
    <source>
        <dbReference type="ARBA" id="ARBA00022723"/>
    </source>
</evidence>
<gene>
    <name evidence="5" type="ORF">BJF96_g2185</name>
</gene>
<dbReference type="AlphaFoldDB" id="A0AA44WNT0"/>
<accession>A0AA44WNT0</accession>
<evidence type="ECO:0000313" key="5">
    <source>
        <dbReference type="EMBL" id="PNH34818.1"/>
    </source>
</evidence>
<sequence length="110" mass="12248">MPAPDAKADFVPWEMELSQPSGSTIPGPFVILDVPSEFPRMDEFFMTSNYKYIFLNVFMPNRSDGGRNIFHGLNGLAMHSHKTGKTRWFYAGDDSARVGARLCTAEPGCV</sequence>
<evidence type="ECO:0000256" key="4">
    <source>
        <dbReference type="ARBA" id="ARBA00023004"/>
    </source>
</evidence>
<keyword evidence="3" id="KW-0479">Metal-binding</keyword>
<organism evidence="5 6">
    <name type="scientific">Verticillium dahliae</name>
    <name type="common">Verticillium wilt</name>
    <dbReference type="NCBI Taxonomy" id="27337"/>
    <lineage>
        <taxon>Eukaryota</taxon>
        <taxon>Fungi</taxon>
        <taxon>Dikarya</taxon>
        <taxon>Ascomycota</taxon>
        <taxon>Pezizomycotina</taxon>
        <taxon>Sordariomycetes</taxon>
        <taxon>Hypocreomycetidae</taxon>
        <taxon>Glomerellales</taxon>
        <taxon>Plectosphaerellaceae</taxon>
        <taxon>Verticillium</taxon>
    </lineage>
</organism>
<comment type="caution">
    <text evidence="5">The sequence shown here is derived from an EMBL/GenBank/DDBJ whole genome shotgun (WGS) entry which is preliminary data.</text>
</comment>
<evidence type="ECO:0000256" key="1">
    <source>
        <dbReference type="ARBA" id="ARBA00001954"/>
    </source>
</evidence>
<dbReference type="Pfam" id="PF03055">
    <property type="entry name" value="RPE65"/>
    <property type="match status" value="1"/>
</dbReference>
<reference evidence="5 6" key="1">
    <citation type="submission" date="2017-12" db="EMBL/GenBank/DDBJ databases">
        <title>Comparative genomics yields insights into virulence evolution of Verticillium dahliae.</title>
        <authorList>
            <person name="Fan R."/>
            <person name="Armitage A.D."/>
            <person name="Cascant-Lopez E."/>
            <person name="Sobczyk M."/>
            <person name="Cockerton H.M."/>
            <person name="Harrison R.J."/>
        </authorList>
    </citation>
    <scope>NUCLEOTIDE SEQUENCE [LARGE SCALE GENOMIC DNA]</scope>
    <source>
        <strain evidence="5 6">12008</strain>
    </source>
</reference>
<protein>
    <submittedName>
        <fullName evidence="5">Uncharacterized protein</fullName>
    </submittedName>
</protein>
<name>A0AA44WNT0_VERDA</name>
<dbReference type="Proteomes" id="UP000236305">
    <property type="component" value="Unassembled WGS sequence"/>
</dbReference>
<keyword evidence="4" id="KW-0408">Iron</keyword>
<evidence type="ECO:0000313" key="6">
    <source>
        <dbReference type="Proteomes" id="UP000236305"/>
    </source>
</evidence>
<comment type="cofactor">
    <cofactor evidence="1">
        <name>Fe(2+)</name>
        <dbReference type="ChEBI" id="CHEBI:29033"/>
    </cofactor>
</comment>
<evidence type="ECO:0000256" key="2">
    <source>
        <dbReference type="ARBA" id="ARBA00006787"/>
    </source>
</evidence>